<dbReference type="eggNOG" id="KOG4658">
    <property type="taxonomic scope" value="Eukaryota"/>
</dbReference>
<dbReference type="GO" id="GO:0005524">
    <property type="term" value="F:ATP binding"/>
    <property type="evidence" value="ECO:0007669"/>
    <property type="project" value="UniProtKB-KW"/>
</dbReference>
<accession>A0A059BNN4</accession>
<dbReference type="Gene3D" id="3.40.50.300">
    <property type="entry name" value="P-loop containing nucleotide triphosphate hydrolases"/>
    <property type="match status" value="1"/>
</dbReference>
<name>A0A059BNN4_EUCGR</name>
<sequence length="448" mass="51022">MQSVASLEDQVHELGRKVKEGHFFSHLMLEEQVRGLEAQVEKLHEKGRFDNGLTLDVKLARGYELQRGEQVGRASQTKRAEIWDCLMNEEVLRVGVWGQWGVGKTSLVKHIHDQIVRDRRRFDGACLVRVSQEGTVGMIQTDIANYLKLDLTDGSGVCWGARLKEALQELGIALERNGCKLIMTSRSSDVCEQMNCNKHVHVTTLPEEEAWCLFTKNLNAPFLPDIEDVARAVAKECGGFPLAIVVLSGVMRGKRHIHQWRNALRELQNLKFTPKFMKDDVFRVLTFSYHRLDLTRRECFSQVALYPEDHRVSKRKRVQYITDSKINGIEEKRQAQLDKGHTTPDELVDACSLEAETNGTGSRVVKMHDLSKDMAIDMANGEVMVKAGLELNEVADEPQWKERLKKVPVFFNKIGQIGWLKSSRRPKISTLLVDISDSFFKHMKALTT</sequence>
<evidence type="ECO:0000256" key="2">
    <source>
        <dbReference type="ARBA" id="ARBA00022821"/>
    </source>
</evidence>
<dbReference type="Pfam" id="PF00931">
    <property type="entry name" value="NB-ARC"/>
    <property type="match status" value="2"/>
</dbReference>
<evidence type="ECO:0000256" key="1">
    <source>
        <dbReference type="ARBA" id="ARBA00022741"/>
    </source>
</evidence>
<dbReference type="STRING" id="71139.A0A059BNN4"/>
<dbReference type="Gene3D" id="1.10.8.430">
    <property type="entry name" value="Helical domain of apoptotic protease-activating factors"/>
    <property type="match status" value="1"/>
</dbReference>
<proteinExistence type="predicted"/>
<dbReference type="PANTHER" id="PTHR33463:SF209">
    <property type="entry name" value="DISEASE RESISTANCE PROTEIN RPS2-LIKE"/>
    <property type="match status" value="1"/>
</dbReference>
<feature type="domain" description="NB-ARC" evidence="4">
    <location>
        <begin position="78"/>
        <end position="150"/>
    </location>
</feature>
<gene>
    <name evidence="5" type="ORF">EUGRSUZ_F01101</name>
</gene>
<dbReference type="GO" id="GO:0043531">
    <property type="term" value="F:ADP binding"/>
    <property type="evidence" value="ECO:0007669"/>
    <property type="project" value="InterPro"/>
</dbReference>
<dbReference type="InterPro" id="IPR027417">
    <property type="entry name" value="P-loop_NTPase"/>
</dbReference>
<keyword evidence="3" id="KW-0067">ATP-binding</keyword>
<dbReference type="SUPFAM" id="SSF52540">
    <property type="entry name" value="P-loop containing nucleoside triphosphate hydrolases"/>
    <property type="match status" value="1"/>
</dbReference>
<dbReference type="PANTHER" id="PTHR33463">
    <property type="entry name" value="NB-ARC DOMAIN-CONTAINING PROTEIN-RELATED"/>
    <property type="match status" value="1"/>
</dbReference>
<keyword evidence="1" id="KW-0547">Nucleotide-binding</keyword>
<dbReference type="GO" id="GO:0006952">
    <property type="term" value="P:defense response"/>
    <property type="evidence" value="ECO:0007669"/>
    <property type="project" value="UniProtKB-KW"/>
</dbReference>
<evidence type="ECO:0000256" key="3">
    <source>
        <dbReference type="ARBA" id="ARBA00022840"/>
    </source>
</evidence>
<evidence type="ECO:0000313" key="5">
    <source>
        <dbReference type="EMBL" id="KCW67315.1"/>
    </source>
</evidence>
<protein>
    <recommendedName>
        <fullName evidence="4">NB-ARC domain-containing protein</fullName>
    </recommendedName>
</protein>
<dbReference type="AlphaFoldDB" id="A0A059BNN4"/>
<organism evidence="5">
    <name type="scientific">Eucalyptus grandis</name>
    <name type="common">Flooded gum</name>
    <dbReference type="NCBI Taxonomy" id="71139"/>
    <lineage>
        <taxon>Eukaryota</taxon>
        <taxon>Viridiplantae</taxon>
        <taxon>Streptophyta</taxon>
        <taxon>Embryophyta</taxon>
        <taxon>Tracheophyta</taxon>
        <taxon>Spermatophyta</taxon>
        <taxon>Magnoliopsida</taxon>
        <taxon>eudicotyledons</taxon>
        <taxon>Gunneridae</taxon>
        <taxon>Pentapetalae</taxon>
        <taxon>rosids</taxon>
        <taxon>malvids</taxon>
        <taxon>Myrtales</taxon>
        <taxon>Myrtaceae</taxon>
        <taxon>Myrtoideae</taxon>
        <taxon>Eucalypteae</taxon>
        <taxon>Eucalyptus</taxon>
    </lineage>
</organism>
<dbReference type="InterPro" id="IPR042197">
    <property type="entry name" value="Apaf_helical"/>
</dbReference>
<dbReference type="PRINTS" id="PR00364">
    <property type="entry name" value="DISEASERSIST"/>
</dbReference>
<evidence type="ECO:0000259" key="4">
    <source>
        <dbReference type="Pfam" id="PF00931"/>
    </source>
</evidence>
<dbReference type="Gramene" id="KCW67315">
    <property type="protein sequence ID" value="KCW67315"/>
    <property type="gene ID" value="EUGRSUZ_F01101"/>
</dbReference>
<dbReference type="InterPro" id="IPR002182">
    <property type="entry name" value="NB-ARC"/>
</dbReference>
<keyword evidence="2" id="KW-0611">Plant defense</keyword>
<reference evidence="5" key="1">
    <citation type="submission" date="2013-07" db="EMBL/GenBank/DDBJ databases">
        <title>The genome of Eucalyptus grandis.</title>
        <authorList>
            <person name="Schmutz J."/>
            <person name="Hayes R."/>
            <person name="Myburg A."/>
            <person name="Tuskan G."/>
            <person name="Grattapaglia D."/>
            <person name="Rokhsar D.S."/>
        </authorList>
    </citation>
    <scope>NUCLEOTIDE SEQUENCE</scope>
    <source>
        <tissue evidence="5">Leaf extractions</tissue>
    </source>
</reference>
<feature type="domain" description="NB-ARC" evidence="4">
    <location>
        <begin position="165"/>
        <end position="217"/>
    </location>
</feature>
<dbReference type="InParanoid" id="A0A059BNN4"/>
<dbReference type="EMBL" id="KK198758">
    <property type="protein sequence ID" value="KCW67315.1"/>
    <property type="molecule type" value="Genomic_DNA"/>
</dbReference>
<dbReference type="InterPro" id="IPR050905">
    <property type="entry name" value="Plant_NBS-LRR"/>
</dbReference>